<keyword evidence="2" id="KW-0472">Membrane</keyword>
<evidence type="ECO:0000313" key="4">
    <source>
        <dbReference type="Proteomes" id="UP000192223"/>
    </source>
</evidence>
<gene>
    <name evidence="5" type="primary">LOC108739138</name>
</gene>
<sequence>MKLLSIFKKRINFFLKSLFVISFFFILYQSLIFMQLVKTQNHSLNLIRGTHEYQQAMYKADEKGQFTCITSFEKIDFSYVNDDYCDCLDGSDEPANNACPNGQFFCRSQADVPNFKKIVSSSKVNDGICDCCDGSDEWLGKVLNFALPKHTQEKLGRYFAPCPIIC</sequence>
<dbReference type="KEGG" id="apln:108739138"/>
<dbReference type="Pfam" id="PF12999">
    <property type="entry name" value="PRKCSH-like"/>
    <property type="match status" value="1"/>
</dbReference>
<reference evidence="5" key="1">
    <citation type="submission" date="2025-08" db="UniProtKB">
        <authorList>
            <consortium name="RefSeq"/>
        </authorList>
    </citation>
    <scope>IDENTIFICATION</scope>
    <source>
        <tissue evidence="5">Entire body</tissue>
    </source>
</reference>
<dbReference type="InterPro" id="IPR036055">
    <property type="entry name" value="LDL_receptor-like_sf"/>
</dbReference>
<feature type="transmembrane region" description="Helical" evidence="2">
    <location>
        <begin position="12"/>
        <end position="37"/>
    </location>
</feature>
<organism evidence="4 5">
    <name type="scientific">Agrilus planipennis</name>
    <name type="common">Emerald ash borer</name>
    <name type="synonym">Agrilus marcopoli</name>
    <dbReference type="NCBI Taxonomy" id="224129"/>
    <lineage>
        <taxon>Eukaryota</taxon>
        <taxon>Metazoa</taxon>
        <taxon>Ecdysozoa</taxon>
        <taxon>Arthropoda</taxon>
        <taxon>Hexapoda</taxon>
        <taxon>Insecta</taxon>
        <taxon>Pterygota</taxon>
        <taxon>Neoptera</taxon>
        <taxon>Endopterygota</taxon>
        <taxon>Coleoptera</taxon>
        <taxon>Polyphaga</taxon>
        <taxon>Elateriformia</taxon>
        <taxon>Buprestoidea</taxon>
        <taxon>Buprestidae</taxon>
        <taxon>Agrilinae</taxon>
        <taxon>Agrilus</taxon>
    </lineage>
</organism>
<name>A0A1W4WX04_AGRPL</name>
<keyword evidence="1" id="KW-1015">Disulfide bond</keyword>
<dbReference type="InterPro" id="IPR039794">
    <property type="entry name" value="Gtb1-like"/>
</dbReference>
<dbReference type="STRING" id="224129.A0A1W4WX04"/>
<dbReference type="RefSeq" id="XP_018328384.1">
    <property type="nucleotide sequence ID" value="XM_018472882.2"/>
</dbReference>
<evidence type="ECO:0000259" key="3">
    <source>
        <dbReference type="Pfam" id="PF12999"/>
    </source>
</evidence>
<dbReference type="GeneID" id="108739138"/>
<proteinExistence type="predicted"/>
<evidence type="ECO:0000256" key="1">
    <source>
        <dbReference type="ARBA" id="ARBA00023157"/>
    </source>
</evidence>
<dbReference type="GO" id="GO:0017177">
    <property type="term" value="C:glucosidase II complex"/>
    <property type="evidence" value="ECO:0007669"/>
    <property type="project" value="TreeGrafter"/>
</dbReference>
<dbReference type="InterPro" id="IPR002172">
    <property type="entry name" value="LDrepeatLR_classA_rpt"/>
</dbReference>
<dbReference type="SUPFAM" id="SSF57424">
    <property type="entry name" value="LDL receptor-like module"/>
    <property type="match status" value="1"/>
</dbReference>
<keyword evidence="4" id="KW-1185">Reference proteome</keyword>
<dbReference type="PANTHER" id="PTHR12630">
    <property type="entry name" value="N-LINKED OLIGOSACCHARIDE PROCESSING"/>
    <property type="match status" value="1"/>
</dbReference>
<dbReference type="AlphaFoldDB" id="A0A1W4WX04"/>
<protein>
    <submittedName>
        <fullName evidence="5">Glucosidase 2 subunit beta</fullName>
    </submittedName>
</protein>
<dbReference type="GO" id="GO:0006491">
    <property type="term" value="P:N-glycan processing"/>
    <property type="evidence" value="ECO:0007669"/>
    <property type="project" value="TreeGrafter"/>
</dbReference>
<keyword evidence="2" id="KW-1133">Transmembrane helix</keyword>
<feature type="domain" description="Glucosidase II beta subunit N-terminal" evidence="3">
    <location>
        <begin position="31"/>
        <end position="150"/>
    </location>
</feature>
<dbReference type="InterPro" id="IPR028146">
    <property type="entry name" value="PRKCSH_N"/>
</dbReference>
<dbReference type="Proteomes" id="UP000192223">
    <property type="component" value="Unplaced"/>
</dbReference>
<evidence type="ECO:0000313" key="5">
    <source>
        <dbReference type="RefSeq" id="XP_018328384.1"/>
    </source>
</evidence>
<dbReference type="CDD" id="cd00112">
    <property type="entry name" value="LDLa"/>
    <property type="match status" value="1"/>
</dbReference>
<dbReference type="OrthoDB" id="28322at2759"/>
<dbReference type="InParanoid" id="A0A1W4WX04"/>
<dbReference type="PANTHER" id="PTHR12630:SF1">
    <property type="entry name" value="GLUCOSIDASE 2 SUBUNIT BETA"/>
    <property type="match status" value="1"/>
</dbReference>
<keyword evidence="2" id="KW-0812">Transmembrane</keyword>
<evidence type="ECO:0000256" key="2">
    <source>
        <dbReference type="SAM" id="Phobius"/>
    </source>
</evidence>
<dbReference type="Gene3D" id="4.10.400.10">
    <property type="entry name" value="Low-density Lipoprotein Receptor"/>
    <property type="match status" value="1"/>
</dbReference>
<accession>A0A1W4WX04</accession>